<feature type="coiled-coil region" evidence="3">
    <location>
        <begin position="433"/>
        <end position="467"/>
    </location>
</feature>
<dbReference type="GO" id="GO:0000045">
    <property type="term" value="P:autophagosome assembly"/>
    <property type="evidence" value="ECO:0007669"/>
    <property type="project" value="UniProtKB-UniRule"/>
</dbReference>
<evidence type="ECO:0000256" key="2">
    <source>
        <dbReference type="RuleBase" id="RU367075"/>
    </source>
</evidence>
<feature type="region of interest" description="Disordered" evidence="4">
    <location>
        <begin position="535"/>
        <end position="583"/>
    </location>
</feature>
<dbReference type="PANTHER" id="PTHR13222">
    <property type="entry name" value="RB1-INDUCIBLE COILED-COIL"/>
    <property type="match status" value="1"/>
</dbReference>
<keyword evidence="2" id="KW-0653">Protein transport</keyword>
<comment type="similarity">
    <text evidence="2">Belongs to the ATG11 family.</text>
</comment>
<evidence type="ECO:0000256" key="3">
    <source>
        <dbReference type="SAM" id="Coils"/>
    </source>
</evidence>
<dbReference type="GO" id="GO:0061709">
    <property type="term" value="P:reticulophagy"/>
    <property type="evidence" value="ECO:0007669"/>
    <property type="project" value="TreeGrafter"/>
</dbReference>
<keyword evidence="3" id="KW-0175">Coiled coil</keyword>
<dbReference type="InterPro" id="IPR045326">
    <property type="entry name" value="ATG17-like_dom"/>
</dbReference>
<dbReference type="GO" id="GO:0005774">
    <property type="term" value="C:vacuolar membrane"/>
    <property type="evidence" value="ECO:0007669"/>
    <property type="project" value="UniProtKB-SubCell"/>
</dbReference>
<dbReference type="InterPro" id="IPR040040">
    <property type="entry name" value="ATG11"/>
</dbReference>
<dbReference type="GO" id="GO:1903599">
    <property type="term" value="P:positive regulation of autophagy of mitochondrion"/>
    <property type="evidence" value="ECO:0007669"/>
    <property type="project" value="UniProtKB-UniRule"/>
</dbReference>
<dbReference type="GO" id="GO:1990316">
    <property type="term" value="C:Atg1/ULK1 kinase complex"/>
    <property type="evidence" value="ECO:0007669"/>
    <property type="project" value="TreeGrafter"/>
</dbReference>
<comment type="caution">
    <text evidence="6">The sequence shown here is derived from an EMBL/GenBank/DDBJ whole genome shotgun (WGS) entry which is preliminary data.</text>
</comment>
<evidence type="ECO:0000259" key="5">
    <source>
        <dbReference type="Pfam" id="PF04108"/>
    </source>
</evidence>
<evidence type="ECO:0000313" key="7">
    <source>
        <dbReference type="Proteomes" id="UP001201163"/>
    </source>
</evidence>
<gene>
    <name evidence="6" type="ORF">EDB92DRAFT_396832</name>
</gene>
<keyword evidence="1 2" id="KW-0072">Autophagy</keyword>
<dbReference type="EMBL" id="JAKELL010000018">
    <property type="protein sequence ID" value="KAH8993373.1"/>
    <property type="molecule type" value="Genomic_DNA"/>
</dbReference>
<accession>A0AAD4LM05</accession>
<comment type="subcellular location">
    <subcellularLocation>
        <location evidence="2">Preautophagosomal structure membrane</location>
        <topology evidence="2">Peripheral membrane protein</topology>
    </subcellularLocation>
    <subcellularLocation>
        <location evidence="2">Vacuole membrane</location>
        <topology evidence="2">Peripheral membrane protein</topology>
    </subcellularLocation>
    <text evidence="2">During pexophagy, accumulates in the vacuolar membrane region, where the peroxisomes contact the vacuole.</text>
</comment>
<keyword evidence="2" id="KW-0472">Membrane</keyword>
<dbReference type="PANTHER" id="PTHR13222:SF1">
    <property type="entry name" value="RB1-INDUCIBLE COILED-COIL PROTEIN 1"/>
    <property type="match status" value="1"/>
</dbReference>
<keyword evidence="2" id="KW-0926">Vacuole</keyword>
<evidence type="ECO:0000313" key="6">
    <source>
        <dbReference type="EMBL" id="KAH8993373.1"/>
    </source>
</evidence>
<keyword evidence="2" id="KW-0813">Transport</keyword>
<feature type="compositionally biased region" description="Polar residues" evidence="4">
    <location>
        <begin position="480"/>
        <end position="491"/>
    </location>
</feature>
<feature type="domain" description="Autophagy protein ATG17-like" evidence="5">
    <location>
        <begin position="26"/>
        <end position="322"/>
    </location>
</feature>
<evidence type="ECO:0000256" key="4">
    <source>
        <dbReference type="SAM" id="MobiDB-lite"/>
    </source>
</evidence>
<name>A0AAD4LM05_9AGAM</name>
<organism evidence="6 7">
    <name type="scientific">Lactarius akahatsu</name>
    <dbReference type="NCBI Taxonomy" id="416441"/>
    <lineage>
        <taxon>Eukaryota</taxon>
        <taxon>Fungi</taxon>
        <taxon>Dikarya</taxon>
        <taxon>Basidiomycota</taxon>
        <taxon>Agaricomycotina</taxon>
        <taxon>Agaricomycetes</taxon>
        <taxon>Russulales</taxon>
        <taxon>Russulaceae</taxon>
        <taxon>Lactarius</taxon>
    </lineage>
</organism>
<dbReference type="Proteomes" id="UP001201163">
    <property type="component" value="Unassembled WGS sequence"/>
</dbReference>
<sequence>MQPPLQPPIEEPSLRPSELGAAFHRAAQTHMQSISRVVGSMQHQRSALRLASSVVDFHVLNVSDVVTDARQDLDKRASLVAGVDADTELASRVQIHREFLPPAVQRAMDAGGPARTLDHYVSGERIRRAVEECRDLQERLRHIEATVKQLVDGATDVRSICADARSLNTAVALELSSQGLHSRITEVTSLDVPVVNAEPILQELRSLDVSIRDNLSSVVESKNAYTSQCLRVFRQIHALNAGLVALPDDFTSLQASLETKGTFSDIERLHNMVYAYGATMVEVVRRKEFSSLFHRKCQGFSEVMSNLSAAETERRQAFRDEILGQLPFDLIGMNEALPSVEISASGGEDTNNHRTLERHDINNLLRVLEDSRRAPNDDEAVPVRAREVCKNLEGLVDKIDVLESGFTDHVERSLLSPSKQAVSRIPQGLERELSLARAKLESETTARRALEERLSGLRSILEQYRQRRGVLATAERQTRITEFSQQTSGSNAGMGADNGEAGGDDRQPRSAVVEGQDQDLLELAELRAMIEAVEQQLAETTTAPGADVGDRRADATDPRHAERELQEASALREAHLQASAQGG</sequence>
<dbReference type="GO" id="GO:0034727">
    <property type="term" value="P:piecemeal microautophagy of the nucleus"/>
    <property type="evidence" value="ECO:0007669"/>
    <property type="project" value="TreeGrafter"/>
</dbReference>
<dbReference type="GO" id="GO:0034045">
    <property type="term" value="C:phagophore assembly site membrane"/>
    <property type="evidence" value="ECO:0007669"/>
    <property type="project" value="UniProtKB-SubCell"/>
</dbReference>
<dbReference type="GO" id="GO:0000422">
    <property type="term" value="P:autophagy of mitochondrion"/>
    <property type="evidence" value="ECO:0007669"/>
    <property type="project" value="TreeGrafter"/>
</dbReference>
<dbReference type="AlphaFoldDB" id="A0AAD4LM05"/>
<proteinExistence type="inferred from homology"/>
<feature type="region of interest" description="Disordered" evidence="4">
    <location>
        <begin position="476"/>
        <end position="512"/>
    </location>
</feature>
<comment type="subunit">
    <text evidence="2">Homodimer.</text>
</comment>
<dbReference type="GO" id="GO:0019901">
    <property type="term" value="F:protein kinase binding"/>
    <property type="evidence" value="ECO:0007669"/>
    <property type="project" value="TreeGrafter"/>
</dbReference>
<feature type="compositionally biased region" description="Basic and acidic residues" evidence="4">
    <location>
        <begin position="548"/>
        <end position="575"/>
    </location>
</feature>
<keyword evidence="7" id="KW-1185">Reference proteome</keyword>
<evidence type="ECO:0000256" key="1">
    <source>
        <dbReference type="ARBA" id="ARBA00023006"/>
    </source>
</evidence>
<dbReference type="GO" id="GO:0015031">
    <property type="term" value="P:protein transport"/>
    <property type="evidence" value="ECO:0007669"/>
    <property type="project" value="UniProtKB-KW"/>
</dbReference>
<dbReference type="GO" id="GO:0060090">
    <property type="term" value="F:molecular adaptor activity"/>
    <property type="evidence" value="ECO:0007669"/>
    <property type="project" value="TreeGrafter"/>
</dbReference>
<protein>
    <recommendedName>
        <fullName evidence="2">Autophagy-related protein 11</fullName>
    </recommendedName>
</protein>
<comment type="function">
    <text evidence="2">Involved in cytoplasm to vacuole transport (Cvt), pexophagy, mitophagy and nucleophagy. Recruits mitochondria for their selective degradation via autophagy (mitophagy) during starvation. Works as scaffold proteins that recruit ATG proteins to the pre-autophagosome (PAS), the site of vesicle/autophagosome formation. Required for the Cvt vesicles completion.</text>
</comment>
<dbReference type="GO" id="GO:0034517">
    <property type="term" value="P:ribophagy"/>
    <property type="evidence" value="ECO:0007669"/>
    <property type="project" value="TreeGrafter"/>
</dbReference>
<dbReference type="Pfam" id="PF04108">
    <property type="entry name" value="ATG17_like"/>
    <property type="match status" value="1"/>
</dbReference>
<reference evidence="6" key="1">
    <citation type="submission" date="2022-01" db="EMBL/GenBank/DDBJ databases">
        <title>Comparative genomics reveals a dynamic genome evolution in the ectomycorrhizal milk-cap (Lactarius) mushrooms.</title>
        <authorList>
            <consortium name="DOE Joint Genome Institute"/>
            <person name="Lebreton A."/>
            <person name="Tang N."/>
            <person name="Kuo A."/>
            <person name="LaButti K."/>
            <person name="Drula E."/>
            <person name="Barry K."/>
            <person name="Clum A."/>
            <person name="Lipzen A."/>
            <person name="Mousain D."/>
            <person name="Ng V."/>
            <person name="Wang R."/>
            <person name="Wang X."/>
            <person name="Dai Y."/>
            <person name="Henrissat B."/>
            <person name="Grigoriev I.V."/>
            <person name="Guerin-Laguette A."/>
            <person name="Yu F."/>
            <person name="Martin F.M."/>
        </authorList>
    </citation>
    <scope>NUCLEOTIDE SEQUENCE</scope>
    <source>
        <strain evidence="6">QP</strain>
    </source>
</reference>